<dbReference type="Pfam" id="PF02518">
    <property type="entry name" value="HATPase_c"/>
    <property type="match status" value="1"/>
</dbReference>
<protein>
    <recommendedName>
        <fullName evidence="2">histidine kinase</fullName>
        <ecNumber evidence="2">2.7.13.3</ecNumber>
    </recommendedName>
</protein>
<dbReference type="Proteomes" id="UP000245657">
    <property type="component" value="Unassembled WGS sequence"/>
</dbReference>
<sequence length="966" mass="108658">MNLRIKTLLILGLTLLGAIALILGLSHLVLTESYAGFEEKNTRNSVVQALKAIDYEQSLVESKCGEWSRWNETYFFVKGDNQAYIDQNLNPDSFENLDVDLLVFLNLSHGVVYATGYNTSSHQAREINDSELSSILSTPYLFSHDALISSRSGFLITGSDPLIVVSQPILTSTYDGPSTGYLIFGKYLDPEEIHKVSDITSLDLSIVPISDTDEGSGLDWGDVRNMSSITPLVQFNVSGPDRVVGSIPVRDITGTKKFLLQVTSDRTIYNQGLITIGSFLVLLVAIGLIFIVITLLFMDRLVLRRLAVLITCAQKKNKSSTEVFESPLSSGDELSELAQALIPVFDRVTRSETELLEALRKTEESERKYRELADSLPEFVFEVDLSGRLSFLNRLGFQVSGYTPKDLEEGLFARDLVALEDQKRLAQNMGRILAGERISGQEYMATRRDGTQFPMVFYTIRVLENEDVVGLRGFAIDITERKKMEVSNRKLADIVQHTQAGIITGIHDEVDVINPAYALMHGYTREEIYSVPMTSLFSSDLRKDFPAYLRKAELYGHFVFEADHQHRDGTLFPTLNDLTLISDMGGMPYWILNVQDITEHRLAWKILMESESLRESHRQIKDVLSRLPDATFVVDKDGWVILWNAAMESLTKITEDQIIGRGQQEYAIPFYGYKRPMLLDLILKPALLADQYYTDLSMHDGTLSTEEYLPKTVNGPMYLSIVANPLFDSQGRLIGAVQSIRDVSSRKLVEEALMRTNEKLNLLSSITRHDIRNRITVLFGILPIIKRMSTNPEMTEMVEMLEKAAYTIRDQIEFTGDYQDMGVHAPEWREIGEMLDQISKQGLVTDGVIENKLHGLSIYADPLLERVFYNLIDNAGRHGGHVSHIRASYVSDDKRVIITIEDDGTGIPYDLKERIFERGYGKNTGLGLFLVREILSITGITIKEIGISGSGACFEIVVPDGCYRIN</sequence>
<dbReference type="GeneID" id="97549960"/>
<dbReference type="InterPro" id="IPR036890">
    <property type="entry name" value="HATPase_C_sf"/>
</dbReference>
<reference evidence="10 11" key="1">
    <citation type="submission" date="2018-05" db="EMBL/GenBank/DDBJ databases">
        <title>Draft genome of Methanospirillum lacunae Ki8-1.</title>
        <authorList>
            <person name="Dueholm M.S."/>
            <person name="Nielsen P.H."/>
            <person name="Bakmann L.F."/>
            <person name="Otzen D.E."/>
        </authorList>
    </citation>
    <scope>NUCLEOTIDE SEQUENCE [LARGE SCALE GENOMIC DNA]</scope>
    <source>
        <strain evidence="10 11">Ki8-1</strain>
    </source>
</reference>
<keyword evidence="3" id="KW-0597">Phosphoprotein</keyword>
<keyword evidence="4" id="KW-0808">Transferase</keyword>
<dbReference type="InterPro" id="IPR000014">
    <property type="entry name" value="PAS"/>
</dbReference>
<evidence type="ECO:0000313" key="10">
    <source>
        <dbReference type="EMBL" id="PWR73232.1"/>
    </source>
</evidence>
<feature type="domain" description="PAS" evidence="8">
    <location>
        <begin position="616"/>
        <end position="661"/>
    </location>
</feature>
<accession>A0A2V2MZ58</accession>
<dbReference type="SMART" id="SM00091">
    <property type="entry name" value="PAS"/>
    <property type="match status" value="3"/>
</dbReference>
<dbReference type="SUPFAM" id="SSF55785">
    <property type="entry name" value="PYP-like sensor domain (PAS domain)"/>
    <property type="match status" value="3"/>
</dbReference>
<dbReference type="NCBIfam" id="TIGR00229">
    <property type="entry name" value="sensory_box"/>
    <property type="match status" value="3"/>
</dbReference>
<feature type="transmembrane region" description="Helical" evidence="6">
    <location>
        <begin position="273"/>
        <end position="297"/>
    </location>
</feature>
<evidence type="ECO:0000256" key="6">
    <source>
        <dbReference type="SAM" id="Phobius"/>
    </source>
</evidence>
<gene>
    <name evidence="10" type="ORF">DK846_05255</name>
</gene>
<dbReference type="CDD" id="cd00130">
    <property type="entry name" value="PAS"/>
    <property type="match status" value="3"/>
</dbReference>
<dbReference type="PANTHER" id="PTHR43304:SF1">
    <property type="entry name" value="PAC DOMAIN-CONTAINING PROTEIN"/>
    <property type="match status" value="1"/>
</dbReference>
<dbReference type="InterPro" id="IPR052162">
    <property type="entry name" value="Sensor_kinase/Photoreceptor"/>
</dbReference>
<comment type="caution">
    <text evidence="10">The sequence shown here is derived from an EMBL/GenBank/DDBJ whole genome shotgun (WGS) entry which is preliminary data.</text>
</comment>
<dbReference type="InterPro" id="IPR035965">
    <property type="entry name" value="PAS-like_dom_sf"/>
</dbReference>
<dbReference type="InterPro" id="IPR003594">
    <property type="entry name" value="HATPase_dom"/>
</dbReference>
<dbReference type="InterPro" id="IPR001610">
    <property type="entry name" value="PAC"/>
</dbReference>
<keyword evidence="6" id="KW-0812">Transmembrane</keyword>
<keyword evidence="11" id="KW-1185">Reference proteome</keyword>
<evidence type="ECO:0000259" key="8">
    <source>
        <dbReference type="PROSITE" id="PS50112"/>
    </source>
</evidence>
<name>A0A2V2MZ58_9EURY</name>
<keyword evidence="6" id="KW-1133">Transmembrane helix</keyword>
<dbReference type="InterPro" id="IPR000700">
    <property type="entry name" value="PAS-assoc_C"/>
</dbReference>
<evidence type="ECO:0000256" key="2">
    <source>
        <dbReference type="ARBA" id="ARBA00012438"/>
    </source>
</evidence>
<dbReference type="SUPFAM" id="SSF55874">
    <property type="entry name" value="ATPase domain of HSP90 chaperone/DNA topoisomerase II/histidine kinase"/>
    <property type="match status" value="1"/>
</dbReference>
<dbReference type="InterPro" id="IPR005467">
    <property type="entry name" value="His_kinase_dom"/>
</dbReference>
<evidence type="ECO:0000259" key="7">
    <source>
        <dbReference type="PROSITE" id="PS50109"/>
    </source>
</evidence>
<dbReference type="CDD" id="cd00075">
    <property type="entry name" value="HATPase"/>
    <property type="match status" value="1"/>
</dbReference>
<dbReference type="PROSITE" id="PS50113">
    <property type="entry name" value="PAC"/>
    <property type="match status" value="2"/>
</dbReference>
<dbReference type="RefSeq" id="WP_109967886.1">
    <property type="nucleotide sequence ID" value="NZ_CP176093.1"/>
</dbReference>
<dbReference type="EC" id="2.7.13.3" evidence="2"/>
<feature type="domain" description="PAC" evidence="9">
    <location>
        <begin position="439"/>
        <end position="490"/>
    </location>
</feature>
<evidence type="ECO:0000256" key="5">
    <source>
        <dbReference type="ARBA" id="ARBA00022777"/>
    </source>
</evidence>
<dbReference type="OrthoDB" id="3369at2157"/>
<dbReference type="InterPro" id="IPR004358">
    <property type="entry name" value="Sig_transdc_His_kin-like_C"/>
</dbReference>
<proteinExistence type="predicted"/>
<dbReference type="Pfam" id="PF13426">
    <property type="entry name" value="PAS_9"/>
    <property type="match status" value="1"/>
</dbReference>
<keyword evidence="6" id="KW-0472">Membrane</keyword>
<dbReference type="PROSITE" id="PS50112">
    <property type="entry name" value="PAS"/>
    <property type="match status" value="2"/>
</dbReference>
<feature type="domain" description="PAC" evidence="9">
    <location>
        <begin position="703"/>
        <end position="755"/>
    </location>
</feature>
<evidence type="ECO:0000256" key="1">
    <source>
        <dbReference type="ARBA" id="ARBA00000085"/>
    </source>
</evidence>
<dbReference type="PRINTS" id="PR00344">
    <property type="entry name" value="BCTRLSENSOR"/>
</dbReference>
<evidence type="ECO:0000256" key="4">
    <source>
        <dbReference type="ARBA" id="ARBA00022679"/>
    </source>
</evidence>
<dbReference type="Pfam" id="PF08448">
    <property type="entry name" value="PAS_4"/>
    <property type="match status" value="2"/>
</dbReference>
<dbReference type="GO" id="GO:0004673">
    <property type="term" value="F:protein histidine kinase activity"/>
    <property type="evidence" value="ECO:0007669"/>
    <property type="project" value="UniProtKB-EC"/>
</dbReference>
<dbReference type="PANTHER" id="PTHR43304">
    <property type="entry name" value="PHYTOCHROME-LIKE PROTEIN CPH1"/>
    <property type="match status" value="1"/>
</dbReference>
<dbReference type="SMART" id="SM00387">
    <property type="entry name" value="HATPase_c"/>
    <property type="match status" value="1"/>
</dbReference>
<feature type="domain" description="PAS" evidence="8">
    <location>
        <begin position="365"/>
        <end position="436"/>
    </location>
</feature>
<evidence type="ECO:0000313" key="11">
    <source>
        <dbReference type="Proteomes" id="UP000245657"/>
    </source>
</evidence>
<dbReference type="Gene3D" id="3.30.565.10">
    <property type="entry name" value="Histidine kinase-like ATPase, C-terminal domain"/>
    <property type="match status" value="1"/>
</dbReference>
<dbReference type="EMBL" id="QGMY01000003">
    <property type="protein sequence ID" value="PWR73232.1"/>
    <property type="molecule type" value="Genomic_DNA"/>
</dbReference>
<keyword evidence="5" id="KW-0418">Kinase</keyword>
<feature type="domain" description="Histidine kinase" evidence="7">
    <location>
        <begin position="864"/>
        <end position="962"/>
    </location>
</feature>
<evidence type="ECO:0000256" key="3">
    <source>
        <dbReference type="ARBA" id="ARBA00022553"/>
    </source>
</evidence>
<dbReference type="PROSITE" id="PS50109">
    <property type="entry name" value="HIS_KIN"/>
    <property type="match status" value="1"/>
</dbReference>
<evidence type="ECO:0000259" key="9">
    <source>
        <dbReference type="PROSITE" id="PS50113"/>
    </source>
</evidence>
<dbReference type="InterPro" id="IPR013656">
    <property type="entry name" value="PAS_4"/>
</dbReference>
<comment type="catalytic activity">
    <reaction evidence="1">
        <text>ATP + protein L-histidine = ADP + protein N-phospho-L-histidine.</text>
        <dbReference type="EC" id="2.7.13.3"/>
    </reaction>
</comment>
<dbReference type="Gene3D" id="3.30.450.20">
    <property type="entry name" value="PAS domain"/>
    <property type="match status" value="3"/>
</dbReference>
<dbReference type="SMART" id="SM00086">
    <property type="entry name" value="PAC"/>
    <property type="match status" value="3"/>
</dbReference>
<organism evidence="10 11">
    <name type="scientific">Methanospirillum lacunae</name>
    <dbReference type="NCBI Taxonomy" id="668570"/>
    <lineage>
        <taxon>Archaea</taxon>
        <taxon>Methanobacteriati</taxon>
        <taxon>Methanobacteriota</taxon>
        <taxon>Stenosarchaea group</taxon>
        <taxon>Methanomicrobia</taxon>
        <taxon>Methanomicrobiales</taxon>
        <taxon>Methanospirillaceae</taxon>
        <taxon>Methanospirillum</taxon>
    </lineage>
</organism>
<dbReference type="InterPro" id="IPR007892">
    <property type="entry name" value="CHASE4"/>
</dbReference>
<dbReference type="AlphaFoldDB" id="A0A2V2MZ58"/>
<dbReference type="Pfam" id="PF05228">
    <property type="entry name" value="CHASE4"/>
    <property type="match status" value="1"/>
</dbReference>